<evidence type="ECO:0000256" key="3">
    <source>
        <dbReference type="ARBA" id="ARBA00022692"/>
    </source>
</evidence>
<dbReference type="Proteomes" id="UP000192343">
    <property type="component" value="Unassembled WGS sequence"/>
</dbReference>
<evidence type="ECO:0000256" key="2">
    <source>
        <dbReference type="ARBA" id="ARBA00022475"/>
    </source>
</evidence>
<sequence length="361" mass="38181">MNPELRKLKNAALALSKKQLFLPIFALCLVLIINIIETPTFFNISIQNGVLYGYIIDIINRASELIILAVGMTLVIATGGIDISVGAVGAVAAAVCVRLLGASYDAYATPMFLSIGLALLAGMACGAFNGFLVSRLKIQAMVATLILFTAGRGIAQLISAREIGGKMVPGQILYVRMESFKAIGGFLPGVVVPTPVFIALGVVIIAYFILTRTALGLYVKTVGINSRAGRLVGINSQMIIFMCYLICGFTAAISGVVTSSRIYSSDANNIGLYMELDAILAVALGGNSLSGGKFSLLGAVIGAVTIQALTTSLYAMGITADQLPVYKAIVVVLIVSMQSEELKRWIRNFRQKSEAPKAVLQ</sequence>
<feature type="transmembrane region" description="Helical" evidence="6">
    <location>
        <begin position="239"/>
        <end position="258"/>
    </location>
</feature>
<accession>A0A1Y1RW57</accession>
<keyword evidence="8" id="KW-1185">Reference proteome</keyword>
<keyword evidence="5 6" id="KW-0472">Membrane</keyword>
<feature type="transmembrane region" description="Helical" evidence="6">
    <location>
        <begin position="197"/>
        <end position="219"/>
    </location>
</feature>
<evidence type="ECO:0000313" key="7">
    <source>
        <dbReference type="EMBL" id="ORC34310.1"/>
    </source>
</evidence>
<feature type="transmembrane region" description="Helical" evidence="6">
    <location>
        <begin position="66"/>
        <end position="99"/>
    </location>
</feature>
<dbReference type="PANTHER" id="PTHR32196">
    <property type="entry name" value="ABC TRANSPORTER PERMEASE PROTEIN YPHD-RELATED-RELATED"/>
    <property type="match status" value="1"/>
</dbReference>
<evidence type="ECO:0000313" key="8">
    <source>
        <dbReference type="Proteomes" id="UP000192343"/>
    </source>
</evidence>
<evidence type="ECO:0000256" key="5">
    <source>
        <dbReference type="ARBA" id="ARBA00023136"/>
    </source>
</evidence>
<dbReference type="CDD" id="cd06579">
    <property type="entry name" value="TM_PBP1_transp_AraH_like"/>
    <property type="match status" value="1"/>
</dbReference>
<reference evidence="7 8" key="1">
    <citation type="submission" date="2017-03" db="EMBL/GenBank/DDBJ databases">
        <title>Draft Genome sequence of Marispirochaeta sp. strain JC444.</title>
        <authorList>
            <person name="Shivani Y."/>
            <person name="Subhash Y."/>
            <person name="Sasikala C."/>
            <person name="Ramana C."/>
        </authorList>
    </citation>
    <scope>NUCLEOTIDE SEQUENCE [LARGE SCALE GENOMIC DNA]</scope>
    <source>
        <strain evidence="7 8">JC444</strain>
    </source>
</reference>
<evidence type="ECO:0000256" key="4">
    <source>
        <dbReference type="ARBA" id="ARBA00022989"/>
    </source>
</evidence>
<gene>
    <name evidence="7" type="ORF">B4O97_13435</name>
</gene>
<keyword evidence="3 6" id="KW-0812">Transmembrane</keyword>
<protein>
    <submittedName>
        <fullName evidence="7">Sugar ABC transporter permease</fullName>
    </submittedName>
</protein>
<organism evidence="7 8">
    <name type="scientific">Marispirochaeta aestuarii</name>
    <dbReference type="NCBI Taxonomy" id="1963862"/>
    <lineage>
        <taxon>Bacteria</taxon>
        <taxon>Pseudomonadati</taxon>
        <taxon>Spirochaetota</taxon>
        <taxon>Spirochaetia</taxon>
        <taxon>Spirochaetales</taxon>
        <taxon>Spirochaetaceae</taxon>
        <taxon>Marispirochaeta</taxon>
    </lineage>
</organism>
<dbReference type="RefSeq" id="WP_083051564.1">
    <property type="nucleotide sequence ID" value="NZ_CAXXQO010000004.1"/>
</dbReference>
<name>A0A1Y1RW57_9SPIO</name>
<dbReference type="PANTHER" id="PTHR32196:SF19">
    <property type="entry name" value="GALACTOFURANOSE TRANSPORTER PERMEASE PROTEIN YTFT"/>
    <property type="match status" value="1"/>
</dbReference>
<dbReference type="OrthoDB" id="9784538at2"/>
<evidence type="ECO:0000256" key="1">
    <source>
        <dbReference type="ARBA" id="ARBA00004651"/>
    </source>
</evidence>
<dbReference type="EMBL" id="MWQY01000014">
    <property type="protein sequence ID" value="ORC34310.1"/>
    <property type="molecule type" value="Genomic_DNA"/>
</dbReference>
<dbReference type="GO" id="GO:0022857">
    <property type="term" value="F:transmembrane transporter activity"/>
    <property type="evidence" value="ECO:0007669"/>
    <property type="project" value="InterPro"/>
</dbReference>
<keyword evidence="2" id="KW-1003">Cell membrane</keyword>
<dbReference type="AlphaFoldDB" id="A0A1Y1RW57"/>
<keyword evidence="4 6" id="KW-1133">Transmembrane helix</keyword>
<feature type="transmembrane region" description="Helical" evidence="6">
    <location>
        <begin position="20"/>
        <end position="46"/>
    </location>
</feature>
<comment type="caution">
    <text evidence="7">The sequence shown here is derived from an EMBL/GenBank/DDBJ whole genome shotgun (WGS) entry which is preliminary data.</text>
</comment>
<dbReference type="InterPro" id="IPR001851">
    <property type="entry name" value="ABC_transp_permease"/>
</dbReference>
<feature type="transmembrane region" description="Helical" evidence="6">
    <location>
        <begin position="111"/>
        <end position="132"/>
    </location>
</feature>
<dbReference type="Pfam" id="PF02653">
    <property type="entry name" value="BPD_transp_2"/>
    <property type="match status" value="1"/>
</dbReference>
<dbReference type="GO" id="GO:0005886">
    <property type="term" value="C:plasma membrane"/>
    <property type="evidence" value="ECO:0007669"/>
    <property type="project" value="UniProtKB-SubCell"/>
</dbReference>
<comment type="subcellular location">
    <subcellularLocation>
        <location evidence="1">Cell membrane</location>
        <topology evidence="1">Multi-pass membrane protein</topology>
    </subcellularLocation>
</comment>
<dbReference type="STRING" id="1963862.B4O97_13435"/>
<feature type="transmembrane region" description="Helical" evidence="6">
    <location>
        <begin position="138"/>
        <end position="160"/>
    </location>
</feature>
<proteinExistence type="predicted"/>
<feature type="transmembrane region" description="Helical" evidence="6">
    <location>
        <begin position="296"/>
        <end position="317"/>
    </location>
</feature>
<evidence type="ECO:0000256" key="6">
    <source>
        <dbReference type="SAM" id="Phobius"/>
    </source>
</evidence>